<dbReference type="Gene3D" id="3.40.50.300">
    <property type="entry name" value="P-loop containing nucleotide triphosphate hydrolases"/>
    <property type="match status" value="1"/>
</dbReference>
<evidence type="ECO:0000256" key="3">
    <source>
        <dbReference type="ARBA" id="ARBA00022448"/>
    </source>
</evidence>
<organism evidence="9 10">
    <name type="scientific">Grus japonensis</name>
    <name type="common">Japanese crane</name>
    <name type="synonym">Red-crowned crane</name>
    <dbReference type="NCBI Taxonomy" id="30415"/>
    <lineage>
        <taxon>Eukaryota</taxon>
        <taxon>Metazoa</taxon>
        <taxon>Chordata</taxon>
        <taxon>Craniata</taxon>
        <taxon>Vertebrata</taxon>
        <taxon>Euteleostomi</taxon>
        <taxon>Archelosauria</taxon>
        <taxon>Archosauria</taxon>
        <taxon>Dinosauria</taxon>
        <taxon>Saurischia</taxon>
        <taxon>Theropoda</taxon>
        <taxon>Coelurosauria</taxon>
        <taxon>Aves</taxon>
        <taxon>Neognathae</taxon>
        <taxon>Neoaves</taxon>
        <taxon>Gruiformes</taxon>
        <taxon>Gruidae</taxon>
        <taxon>Grus</taxon>
    </lineage>
</organism>
<gene>
    <name evidence="9" type="ORF">GRJ2_001690300</name>
</gene>
<dbReference type="FunFam" id="3.40.50.300:FF:000622">
    <property type="entry name" value="ATP-binding cassette sub-family G member 2"/>
    <property type="match status" value="1"/>
</dbReference>
<dbReference type="InterPro" id="IPR003439">
    <property type="entry name" value="ABC_transporter-like_ATP-bd"/>
</dbReference>
<evidence type="ECO:0000256" key="1">
    <source>
        <dbReference type="ARBA" id="ARBA00004141"/>
    </source>
</evidence>
<evidence type="ECO:0000256" key="5">
    <source>
        <dbReference type="ARBA" id="ARBA00022989"/>
    </source>
</evidence>
<reference evidence="9 10" key="1">
    <citation type="submission" date="2024-06" db="EMBL/GenBank/DDBJ databases">
        <title>The draft genome of Grus japonensis, version 3.</title>
        <authorList>
            <person name="Nabeshima K."/>
            <person name="Suzuki S."/>
            <person name="Onuma M."/>
        </authorList>
    </citation>
    <scope>NUCLEOTIDE SEQUENCE [LARGE SCALE GENOMIC DNA]</scope>
    <source>
        <strain evidence="9 10">451A</strain>
    </source>
</reference>
<protein>
    <submittedName>
        <fullName evidence="9">Broad substrate specificity ATP-binding cassette transporter ABCG2-like</fullName>
    </submittedName>
</protein>
<keyword evidence="4 7" id="KW-0812">Transmembrane</keyword>
<name>A0ABC9X3J8_GRUJA</name>
<dbReference type="InterPro" id="IPR050352">
    <property type="entry name" value="ABCG_transporters"/>
</dbReference>
<feature type="transmembrane region" description="Helical" evidence="7">
    <location>
        <begin position="630"/>
        <end position="648"/>
    </location>
</feature>
<comment type="subcellular location">
    <subcellularLocation>
        <location evidence="1">Membrane</location>
        <topology evidence="1">Multi-pass membrane protein</topology>
    </subcellularLocation>
</comment>
<dbReference type="AlphaFoldDB" id="A0ABC9X3J8"/>
<evidence type="ECO:0000256" key="7">
    <source>
        <dbReference type="SAM" id="Phobius"/>
    </source>
</evidence>
<dbReference type="CDD" id="cd03213">
    <property type="entry name" value="ABCG_EPDR"/>
    <property type="match status" value="1"/>
</dbReference>
<feature type="transmembrane region" description="Helical" evidence="7">
    <location>
        <begin position="416"/>
        <end position="436"/>
    </location>
</feature>
<proteinExistence type="inferred from homology"/>
<comment type="caution">
    <text evidence="9">The sequence shown here is derived from an EMBL/GenBank/DDBJ whole genome shotgun (WGS) entry which is preliminary data.</text>
</comment>
<dbReference type="Pfam" id="PF19055">
    <property type="entry name" value="ABC2_membrane_7"/>
    <property type="match status" value="1"/>
</dbReference>
<dbReference type="InterPro" id="IPR027417">
    <property type="entry name" value="P-loop_NTPase"/>
</dbReference>
<evidence type="ECO:0000256" key="6">
    <source>
        <dbReference type="ARBA" id="ARBA00023136"/>
    </source>
</evidence>
<dbReference type="GO" id="GO:0016324">
    <property type="term" value="C:apical plasma membrane"/>
    <property type="evidence" value="ECO:0007669"/>
    <property type="project" value="UniProtKB-ARBA"/>
</dbReference>
<keyword evidence="10" id="KW-1185">Reference proteome</keyword>
<dbReference type="SUPFAM" id="SSF52540">
    <property type="entry name" value="P-loop containing nucleoside triphosphate hydrolases"/>
    <property type="match status" value="1"/>
</dbReference>
<accession>A0ABC9X3J8</accession>
<feature type="transmembrane region" description="Helical" evidence="7">
    <location>
        <begin position="492"/>
        <end position="511"/>
    </location>
</feature>
<dbReference type="PANTHER" id="PTHR48041">
    <property type="entry name" value="ABC TRANSPORTER G FAMILY MEMBER 28"/>
    <property type="match status" value="1"/>
</dbReference>
<evidence type="ECO:0000313" key="9">
    <source>
        <dbReference type="EMBL" id="GAB0192250.1"/>
    </source>
</evidence>
<feature type="transmembrane region" description="Helical" evidence="7">
    <location>
        <begin position="457"/>
        <end position="486"/>
    </location>
</feature>
<evidence type="ECO:0000256" key="4">
    <source>
        <dbReference type="ARBA" id="ARBA00022692"/>
    </source>
</evidence>
<dbReference type="GO" id="GO:0015562">
    <property type="term" value="F:efflux transmembrane transporter activity"/>
    <property type="evidence" value="ECO:0007669"/>
    <property type="project" value="UniProtKB-ARBA"/>
</dbReference>
<sequence length="655" mass="72193">MGTAENNSDLKNLHAVELDLCNKDMMADTFDHSVISVGEEEGPGNFHRSLPTRESLRSPRGSVVSFHNIQYSVKQSSGFLCKQKTVEKRILHNVYLLDVLAARKDPAGLSGEVLIDGIPQPPNFKCISGYVVQDDVVMGTMTVRENLQFSAALRLPSSISFKEKEERVTQIISELGLSKVADAKVGTELIRGVSGGERKRTNIGMELITEPPVLFLDEPTTGLDASTANAVLILLKKLSKRGRTIIFSIHQPRYSIFKLFDSLTLLALGKVLYHGPAKQALEYFSSIGYECEPFNNPADFFLDIINGDSTAVAASKEDHRPVDTGKEVSSVSSENGVAEDNMDSSVVDVLHQKYLNSSLYQSTKEALGKVELGRGTKQTVSKQGHEITYANGFLTQLYWVSKRSLKNLIRNPQASVAQIAVTVILALVVGAIFFGVKLDRSGIQNRHQYTSGYYRVSAYFLALMIGDLLPMRTAPAIIFSCISYWMIGYQAVAGQFFFFMLTLVLVSYTATAMSLAISAGMDVVAVANLLITICFVLMLIFSGLLVNLPSVMGWLNWLKYFSIPRYGLTALQVNEFRDLYFCGEQNPNVTASVGDAGSCPPYISGEMCSGEAYLCSQGIAPTNWAMWENIVALFCMTVIFLVIAYAKLRFMRKFT</sequence>
<dbReference type="Proteomes" id="UP001623348">
    <property type="component" value="Unassembled WGS sequence"/>
</dbReference>
<evidence type="ECO:0000256" key="2">
    <source>
        <dbReference type="ARBA" id="ARBA00005814"/>
    </source>
</evidence>
<keyword evidence="3" id="KW-0813">Transport</keyword>
<dbReference type="Pfam" id="PF01061">
    <property type="entry name" value="ABC2_membrane"/>
    <property type="match status" value="1"/>
</dbReference>
<keyword evidence="5 7" id="KW-1133">Transmembrane helix</keyword>
<dbReference type="GO" id="GO:0008514">
    <property type="term" value="F:organic anion transmembrane transporter activity"/>
    <property type="evidence" value="ECO:0007669"/>
    <property type="project" value="UniProtKB-ARBA"/>
</dbReference>
<dbReference type="PANTHER" id="PTHR48041:SF82">
    <property type="entry name" value="ATP BINDING CASSETTE SUBFAMILY G MEMBER 2 (JUNIOR BLOOD GROUP)"/>
    <property type="match status" value="1"/>
</dbReference>
<evidence type="ECO:0000313" key="10">
    <source>
        <dbReference type="Proteomes" id="UP001623348"/>
    </source>
</evidence>
<dbReference type="Pfam" id="PF00005">
    <property type="entry name" value="ABC_tran"/>
    <property type="match status" value="1"/>
</dbReference>
<dbReference type="InterPro" id="IPR013525">
    <property type="entry name" value="ABC2_TM"/>
</dbReference>
<evidence type="ECO:0000259" key="8">
    <source>
        <dbReference type="PROSITE" id="PS50893"/>
    </source>
</evidence>
<dbReference type="InterPro" id="IPR043926">
    <property type="entry name" value="ABCG_dom"/>
</dbReference>
<keyword evidence="6 7" id="KW-0472">Membrane</keyword>
<feature type="domain" description="ABC transporter" evidence="8">
    <location>
        <begin position="50"/>
        <end position="293"/>
    </location>
</feature>
<dbReference type="EMBL" id="BAAFJT010000007">
    <property type="protein sequence ID" value="GAB0192250.1"/>
    <property type="molecule type" value="Genomic_DNA"/>
</dbReference>
<comment type="similarity">
    <text evidence="2">Belongs to the ABC transporter superfamily. ABCG family. Eye pigment precursor importer (TC 3.A.1.204) subfamily.</text>
</comment>
<feature type="transmembrane region" description="Helical" evidence="7">
    <location>
        <begin position="523"/>
        <end position="546"/>
    </location>
</feature>
<dbReference type="PROSITE" id="PS50893">
    <property type="entry name" value="ABC_TRANSPORTER_2"/>
    <property type="match status" value="1"/>
</dbReference>